<evidence type="ECO:0000313" key="6">
    <source>
        <dbReference type="Proteomes" id="UP001344658"/>
    </source>
</evidence>
<evidence type="ECO:0000259" key="2">
    <source>
        <dbReference type="Pfam" id="PF06439"/>
    </source>
</evidence>
<dbReference type="Pfam" id="PF06439">
    <property type="entry name" value="3keto-disac_hyd"/>
    <property type="match status" value="1"/>
</dbReference>
<dbReference type="Pfam" id="PF17390">
    <property type="entry name" value="Bac_rhamnosid_C"/>
    <property type="match status" value="1"/>
</dbReference>
<dbReference type="InterPro" id="IPR035396">
    <property type="entry name" value="Bac_rhamnosid6H"/>
</dbReference>
<feature type="signal peptide" evidence="1">
    <location>
        <begin position="1"/>
        <end position="34"/>
    </location>
</feature>
<dbReference type="PANTHER" id="PTHR34987:SF4">
    <property type="entry name" value="ALPHA-L-RHAMNOSIDASE C-TERMINAL DOMAIN-CONTAINING PROTEIN"/>
    <property type="match status" value="1"/>
</dbReference>
<feature type="domain" description="Alpha-L-rhamnosidase six-hairpin glycosidase" evidence="3">
    <location>
        <begin position="437"/>
        <end position="662"/>
    </location>
</feature>
<feature type="domain" description="Alpha-L-rhamnosidase C-terminal" evidence="4">
    <location>
        <begin position="772"/>
        <end position="837"/>
    </location>
</feature>
<keyword evidence="6" id="KW-1185">Reference proteome</keyword>
<comment type="caution">
    <text evidence="5">The sequence shown here is derived from an EMBL/GenBank/DDBJ whole genome shotgun (WGS) entry which is preliminary data.</text>
</comment>
<dbReference type="Gene3D" id="2.60.120.560">
    <property type="entry name" value="Exo-inulinase, domain 1"/>
    <property type="match status" value="1"/>
</dbReference>
<accession>A0ABU7PG90</accession>
<dbReference type="InterPro" id="IPR010496">
    <property type="entry name" value="AL/BT2_dom"/>
</dbReference>
<gene>
    <name evidence="5" type="ORF">V2S66_22995</name>
</gene>
<dbReference type="Gene3D" id="2.60.420.10">
    <property type="entry name" value="Maltose phosphorylase, domain 3"/>
    <property type="match status" value="1"/>
</dbReference>
<feature type="domain" description="3-keto-alpha-glucoside-1,2-lyase/3-keto-2-hydroxy-glucal hydratase" evidence="2">
    <location>
        <begin position="247"/>
        <end position="404"/>
    </location>
</feature>
<organism evidence="5 6">
    <name type="scientific">Actinacidiphila polyblastidii</name>
    <dbReference type="NCBI Taxonomy" id="3110430"/>
    <lineage>
        <taxon>Bacteria</taxon>
        <taxon>Bacillati</taxon>
        <taxon>Actinomycetota</taxon>
        <taxon>Actinomycetes</taxon>
        <taxon>Kitasatosporales</taxon>
        <taxon>Streptomycetaceae</taxon>
        <taxon>Actinacidiphila</taxon>
    </lineage>
</organism>
<dbReference type="RefSeq" id="WP_330797961.1">
    <property type="nucleotide sequence ID" value="NZ_JAZEWV010000021.1"/>
</dbReference>
<sequence>MTTQRRARGRRLTTAALSCALAFLAWAPSPAASAASAPARLSALAAAATPWPAAPDWQSQVEAPSAATVCPAAVTSTAGAVTGAQNLLCGASGATTLTMAAGGPTASVVLDYGRIVGGLPYFDVQAESGSPTLQAGYSQSLPYLTPTGDAAAPWAEGDPVRHDAYTVSAPGTVAARHEQGGERFEQITLTSPGTLTLSAAGLHYIADRTGADGYQGYFASSSDQLNRLWYAGAYTDQLDSVPSGSLPGDWAITGGVLDASGGSAGLLRQGTAWSDYTTTFDTRIVSDQAGWVVRGQDASNGYVFILDATGDTAGTPDTLQELDLHDGQYTSVGSAPLPTGLAPGSWHTVTTTASGGTLTVSVDSRKVATLDTSALPSGARAYSAGTVGLREYDGEEAQFRNLTVVAAGGATLYSNSLSSASALADFTVPGVNALPSILDGAARDRAVWSGDLNIEGPTTYYSTGNAAYLKGALQLLGSYQLSSGFVAGDEPPQTPLHTGPPTPGSTGSYSASYSVYWVLALASYYLYTGDTAFIQQEWPAVRSELAWDASQLDGNGLLATTGADGADWDFYDGDKTGEVTAYNLLYYRALLDGAQLATGAGQSAQAAAYTQQAAALKSAVNAHLFDSATGLYRTSDTQTSSVAQDANALAVLYGVAPEGKAASILAALKSRLWTSPYGPLPFSSDAGERALVSPFVSGYELQARLAAGDTGGAEQLLSTVWGHMIAPGPYAGGTFWENVSAADGSPGLGSGTSLAHGWSTAPTSALSGYVLGVQPTSPGYATWSVQPHPGDLAWAEGRAPTPHGPVAVSWAGEPGSDAFAMSVTAPAGTSGTIAVPTYGAADPVVAVDGHVVWSGGAFTATGGIGGAHRDGDHVDLTGVQPGTRTIAANPGGTPPAGYTLCAQQNGSCAFTGTRSVAYGANGVFGYRTVTGGTSCDDATLGDPDYGFAKSCYTGPAVAGPAGSTYCAPENGLCSFSGARTVAYGAAGTYTTRPLTGGAPCTNAVFGDPLPNTVKSCFLMP</sequence>
<evidence type="ECO:0000259" key="3">
    <source>
        <dbReference type="Pfam" id="PF17389"/>
    </source>
</evidence>
<keyword evidence="1" id="KW-0732">Signal</keyword>
<proteinExistence type="predicted"/>
<evidence type="ECO:0000313" key="5">
    <source>
        <dbReference type="EMBL" id="MEE4544821.1"/>
    </source>
</evidence>
<dbReference type="InterPro" id="IPR035398">
    <property type="entry name" value="Bac_rhamnosid_C"/>
</dbReference>
<name>A0ABU7PG90_9ACTN</name>
<protein>
    <submittedName>
        <fullName evidence="5">Alpha-L-rhamnosidase C-terminal domain-containing protein</fullName>
    </submittedName>
</protein>
<dbReference type="InterPro" id="IPR008928">
    <property type="entry name" value="6-hairpin_glycosidase_sf"/>
</dbReference>
<feature type="chain" id="PRO_5046276298" evidence="1">
    <location>
        <begin position="35"/>
        <end position="1020"/>
    </location>
</feature>
<dbReference type="Gene3D" id="1.50.10.10">
    <property type="match status" value="1"/>
</dbReference>
<dbReference type="Pfam" id="PF17389">
    <property type="entry name" value="Bac_rhamnosid6H"/>
    <property type="match status" value="1"/>
</dbReference>
<evidence type="ECO:0000256" key="1">
    <source>
        <dbReference type="SAM" id="SignalP"/>
    </source>
</evidence>
<evidence type="ECO:0000259" key="4">
    <source>
        <dbReference type="Pfam" id="PF17390"/>
    </source>
</evidence>
<dbReference type="SUPFAM" id="SSF48208">
    <property type="entry name" value="Six-hairpin glycosidases"/>
    <property type="match status" value="1"/>
</dbReference>
<reference evidence="5 6" key="1">
    <citation type="submission" date="2023-12" db="EMBL/GenBank/DDBJ databases">
        <title>Streptomyces sp. V4-01.</title>
        <authorList>
            <person name="Somphong A."/>
            <person name="Phongsopitanun W."/>
        </authorList>
    </citation>
    <scope>NUCLEOTIDE SEQUENCE [LARGE SCALE GENOMIC DNA]</scope>
    <source>
        <strain evidence="5 6">V4-01</strain>
    </source>
</reference>
<dbReference type="InterPro" id="IPR012341">
    <property type="entry name" value="6hp_glycosidase-like_sf"/>
</dbReference>
<dbReference type="EMBL" id="JAZEWV010000021">
    <property type="protein sequence ID" value="MEE4544821.1"/>
    <property type="molecule type" value="Genomic_DNA"/>
</dbReference>
<dbReference type="Proteomes" id="UP001344658">
    <property type="component" value="Unassembled WGS sequence"/>
</dbReference>
<dbReference type="PANTHER" id="PTHR34987">
    <property type="entry name" value="C, PUTATIVE (AFU_ORTHOLOGUE AFUA_3G02880)-RELATED"/>
    <property type="match status" value="1"/>
</dbReference>